<accession>A0ABW2MYW3</accession>
<gene>
    <name evidence="2" type="ORF">ACFQO6_01745</name>
</gene>
<evidence type="ECO:0000313" key="2">
    <source>
        <dbReference type="EMBL" id="MFC7358975.1"/>
    </source>
</evidence>
<dbReference type="Proteomes" id="UP001596524">
    <property type="component" value="Unassembled WGS sequence"/>
</dbReference>
<evidence type="ECO:0000259" key="1">
    <source>
        <dbReference type="Pfam" id="PF13474"/>
    </source>
</evidence>
<dbReference type="Pfam" id="PF13474">
    <property type="entry name" value="SnoaL_3"/>
    <property type="match status" value="1"/>
</dbReference>
<feature type="domain" description="SnoaL-like" evidence="1">
    <location>
        <begin position="21"/>
        <end position="127"/>
    </location>
</feature>
<comment type="caution">
    <text evidence="2">The sequence shown here is derived from an EMBL/GenBank/DDBJ whole genome shotgun (WGS) entry which is preliminary data.</text>
</comment>
<organism evidence="2 3">
    <name type="scientific">Nocardioides astragali</name>
    <dbReference type="NCBI Taxonomy" id="1776736"/>
    <lineage>
        <taxon>Bacteria</taxon>
        <taxon>Bacillati</taxon>
        <taxon>Actinomycetota</taxon>
        <taxon>Actinomycetes</taxon>
        <taxon>Propionibacteriales</taxon>
        <taxon>Nocardioidaceae</taxon>
        <taxon>Nocardioides</taxon>
    </lineage>
</organism>
<sequence>MSDRDDFLDWFNTVWRSAEVALHNGDAAPRFETWSEREPVTLFGAWLSAVGPEAARDIFKKLEQTFSGATSSDIELVAADVSGDLAYTVHRELTSTTVDGEPRDYVLRVTQVYRREDGEWKVVHRHADAEQESAERP</sequence>
<proteinExistence type="predicted"/>
<dbReference type="InterPro" id="IPR032710">
    <property type="entry name" value="NTF2-like_dom_sf"/>
</dbReference>
<dbReference type="InterPro" id="IPR037401">
    <property type="entry name" value="SnoaL-like"/>
</dbReference>
<dbReference type="RefSeq" id="WP_255890254.1">
    <property type="nucleotide sequence ID" value="NZ_JAFMZM010000003.1"/>
</dbReference>
<protein>
    <submittedName>
        <fullName evidence="2">Nuclear transport factor 2 family protein</fullName>
    </submittedName>
</protein>
<dbReference type="Gene3D" id="3.10.450.50">
    <property type="match status" value="1"/>
</dbReference>
<name>A0ABW2MYW3_9ACTN</name>
<reference evidence="3" key="1">
    <citation type="journal article" date="2019" name="Int. J. Syst. Evol. Microbiol.">
        <title>The Global Catalogue of Microorganisms (GCM) 10K type strain sequencing project: providing services to taxonomists for standard genome sequencing and annotation.</title>
        <authorList>
            <consortium name="The Broad Institute Genomics Platform"/>
            <consortium name="The Broad Institute Genome Sequencing Center for Infectious Disease"/>
            <person name="Wu L."/>
            <person name="Ma J."/>
        </authorList>
    </citation>
    <scope>NUCLEOTIDE SEQUENCE [LARGE SCALE GENOMIC DNA]</scope>
    <source>
        <strain evidence="3">FCH27</strain>
    </source>
</reference>
<dbReference type="EMBL" id="JBHTCH010000001">
    <property type="protein sequence ID" value="MFC7358975.1"/>
    <property type="molecule type" value="Genomic_DNA"/>
</dbReference>
<evidence type="ECO:0000313" key="3">
    <source>
        <dbReference type="Proteomes" id="UP001596524"/>
    </source>
</evidence>
<keyword evidence="3" id="KW-1185">Reference proteome</keyword>
<dbReference type="SUPFAM" id="SSF54427">
    <property type="entry name" value="NTF2-like"/>
    <property type="match status" value="1"/>
</dbReference>